<reference evidence="2 3" key="1">
    <citation type="submission" date="2020-07" db="EMBL/GenBank/DDBJ databases">
        <title>Complete genome sequence for Sandaracinobacter sp. M6.</title>
        <authorList>
            <person name="Tang Y."/>
            <person name="Liu Q."/>
            <person name="Guo Z."/>
            <person name="Lei P."/>
            <person name="Huang B."/>
        </authorList>
    </citation>
    <scope>NUCLEOTIDE SEQUENCE [LARGE SCALE GENOMIC DNA]</scope>
    <source>
        <strain evidence="2 3">M6</strain>
    </source>
</reference>
<dbReference type="KEGG" id="sand:H3309_08135"/>
<feature type="domain" description="Smr" evidence="1">
    <location>
        <begin position="83"/>
        <end position="178"/>
    </location>
</feature>
<accession>A0A7G5IM12</accession>
<dbReference type="Pfam" id="PF01713">
    <property type="entry name" value="Smr"/>
    <property type="match status" value="1"/>
</dbReference>
<dbReference type="PANTHER" id="PTHR35562">
    <property type="entry name" value="DNA ENDONUCLEASE SMRA-RELATED"/>
    <property type="match status" value="1"/>
</dbReference>
<evidence type="ECO:0000313" key="3">
    <source>
        <dbReference type="Proteomes" id="UP000515292"/>
    </source>
</evidence>
<proteinExistence type="predicted"/>
<dbReference type="SUPFAM" id="SSF160443">
    <property type="entry name" value="SMR domain-like"/>
    <property type="match status" value="1"/>
</dbReference>
<keyword evidence="3" id="KW-1185">Reference proteome</keyword>
<dbReference type="AlphaFoldDB" id="A0A7G5IM12"/>
<dbReference type="InterPro" id="IPR002625">
    <property type="entry name" value="Smr_dom"/>
</dbReference>
<dbReference type="EMBL" id="CP059851">
    <property type="protein sequence ID" value="QMW24404.1"/>
    <property type="molecule type" value="Genomic_DNA"/>
</dbReference>
<dbReference type="Proteomes" id="UP000515292">
    <property type="component" value="Chromosome"/>
</dbReference>
<dbReference type="PROSITE" id="PS50828">
    <property type="entry name" value="SMR"/>
    <property type="match status" value="1"/>
</dbReference>
<name>A0A7G5IM12_9SPHN</name>
<protein>
    <submittedName>
        <fullName evidence="2">Smr/MutS family protein</fullName>
    </submittedName>
</protein>
<organism evidence="2 3">
    <name type="scientific">Sandaracinobacteroides saxicola</name>
    <dbReference type="NCBI Taxonomy" id="2759707"/>
    <lineage>
        <taxon>Bacteria</taxon>
        <taxon>Pseudomonadati</taxon>
        <taxon>Pseudomonadota</taxon>
        <taxon>Alphaproteobacteria</taxon>
        <taxon>Sphingomonadales</taxon>
        <taxon>Sphingosinicellaceae</taxon>
        <taxon>Sandaracinobacteroides</taxon>
    </lineage>
</organism>
<dbReference type="Gene3D" id="3.30.1370.110">
    <property type="match status" value="1"/>
</dbReference>
<gene>
    <name evidence="2" type="ORF">H3309_08135</name>
</gene>
<evidence type="ECO:0000313" key="2">
    <source>
        <dbReference type="EMBL" id="QMW24404.1"/>
    </source>
</evidence>
<sequence>MARKLAAEERALWARVVQSVQPLPGRKRPAPLVGAVIMSPVARDAAASPKKAAPRRVVTNSETLDGSWDRKLSSGRVVPDLTLDLHGLSRETARALLLRRVDSAARNGARVILVITGKGQTPGAQPADLMPGVKPPKGAIRASLPRWLGEAGISERVAAVRRAHPRHGGAGAVYLILRRAR</sequence>
<dbReference type="PANTHER" id="PTHR35562:SF2">
    <property type="entry name" value="DNA ENDONUCLEASE SMRA-RELATED"/>
    <property type="match status" value="1"/>
</dbReference>
<dbReference type="InterPro" id="IPR036063">
    <property type="entry name" value="Smr_dom_sf"/>
</dbReference>
<evidence type="ECO:0000259" key="1">
    <source>
        <dbReference type="PROSITE" id="PS50828"/>
    </source>
</evidence>